<comment type="subcellular location">
    <subcellularLocation>
        <location evidence="1">Periplasm</location>
    </subcellularLocation>
</comment>
<dbReference type="InterPro" id="IPR030678">
    <property type="entry name" value="Peptide/Ni-bd"/>
</dbReference>
<proteinExistence type="inferred from homology"/>
<dbReference type="KEGG" id="pstg:E8M01_19805"/>
<evidence type="ECO:0000256" key="3">
    <source>
        <dbReference type="ARBA" id="ARBA00022729"/>
    </source>
</evidence>
<dbReference type="EMBL" id="CP039690">
    <property type="protein sequence ID" value="QCI66261.1"/>
    <property type="molecule type" value="Genomic_DNA"/>
</dbReference>
<protein>
    <submittedName>
        <fullName evidence="5">ABC transporter substrate-binding protein</fullName>
    </submittedName>
</protein>
<dbReference type="Pfam" id="PF00496">
    <property type="entry name" value="SBP_bac_5"/>
    <property type="match status" value="1"/>
</dbReference>
<dbReference type="GO" id="GO:0015833">
    <property type="term" value="P:peptide transport"/>
    <property type="evidence" value="ECO:0007669"/>
    <property type="project" value="TreeGrafter"/>
</dbReference>
<dbReference type="SUPFAM" id="SSF53850">
    <property type="entry name" value="Periplasmic binding protein-like II"/>
    <property type="match status" value="1"/>
</dbReference>
<evidence type="ECO:0000256" key="1">
    <source>
        <dbReference type="ARBA" id="ARBA00004418"/>
    </source>
</evidence>
<evidence type="ECO:0000256" key="2">
    <source>
        <dbReference type="ARBA" id="ARBA00005695"/>
    </source>
</evidence>
<dbReference type="RefSeq" id="WP_136961705.1">
    <property type="nucleotide sequence ID" value="NZ_CP039690.1"/>
</dbReference>
<keyword evidence="6" id="KW-1185">Reference proteome</keyword>
<feature type="domain" description="Solute-binding protein family 5" evidence="4">
    <location>
        <begin position="85"/>
        <end position="435"/>
    </location>
</feature>
<dbReference type="Gene3D" id="3.40.190.10">
    <property type="entry name" value="Periplasmic binding protein-like II"/>
    <property type="match status" value="1"/>
</dbReference>
<dbReference type="PANTHER" id="PTHR30290">
    <property type="entry name" value="PERIPLASMIC BINDING COMPONENT OF ABC TRANSPORTER"/>
    <property type="match status" value="1"/>
</dbReference>
<dbReference type="GO" id="GO:1904680">
    <property type="term" value="F:peptide transmembrane transporter activity"/>
    <property type="evidence" value="ECO:0007669"/>
    <property type="project" value="TreeGrafter"/>
</dbReference>
<dbReference type="GO" id="GO:0030288">
    <property type="term" value="C:outer membrane-bounded periplasmic space"/>
    <property type="evidence" value="ECO:0007669"/>
    <property type="project" value="UniProtKB-ARBA"/>
</dbReference>
<comment type="similarity">
    <text evidence="2">Belongs to the bacterial solute-binding protein 5 family.</text>
</comment>
<dbReference type="InterPro" id="IPR000914">
    <property type="entry name" value="SBP_5_dom"/>
</dbReference>
<organism evidence="5 6">
    <name type="scientific">Phreatobacter stygius</name>
    <dbReference type="NCBI Taxonomy" id="1940610"/>
    <lineage>
        <taxon>Bacteria</taxon>
        <taxon>Pseudomonadati</taxon>
        <taxon>Pseudomonadota</taxon>
        <taxon>Alphaproteobacteria</taxon>
        <taxon>Hyphomicrobiales</taxon>
        <taxon>Phreatobacteraceae</taxon>
        <taxon>Phreatobacter</taxon>
    </lineage>
</organism>
<dbReference type="CDD" id="cd08517">
    <property type="entry name" value="PBP2_NikA_DppA_OppA_like_13"/>
    <property type="match status" value="1"/>
</dbReference>
<dbReference type="PANTHER" id="PTHR30290:SF38">
    <property type="entry name" value="D,D-DIPEPTIDE-BINDING PERIPLASMIC PROTEIN DDPA-RELATED"/>
    <property type="match status" value="1"/>
</dbReference>
<dbReference type="OrthoDB" id="9803988at2"/>
<reference evidence="5 6" key="1">
    <citation type="submission" date="2019-04" db="EMBL/GenBank/DDBJ databases">
        <title>Phreatobacter aquaticus sp. nov.</title>
        <authorList>
            <person name="Choi A."/>
        </authorList>
    </citation>
    <scope>NUCLEOTIDE SEQUENCE [LARGE SCALE GENOMIC DNA]</scope>
    <source>
        <strain evidence="5 6">KCTC 52518</strain>
    </source>
</reference>
<dbReference type="Gene3D" id="3.10.105.10">
    <property type="entry name" value="Dipeptide-binding Protein, Domain 3"/>
    <property type="match status" value="1"/>
</dbReference>
<evidence type="ECO:0000313" key="5">
    <source>
        <dbReference type="EMBL" id="QCI66261.1"/>
    </source>
</evidence>
<dbReference type="AlphaFoldDB" id="A0A4D7B0K5"/>
<dbReference type="InterPro" id="IPR039424">
    <property type="entry name" value="SBP_5"/>
</dbReference>
<keyword evidence="3" id="KW-0732">Signal</keyword>
<evidence type="ECO:0000259" key="4">
    <source>
        <dbReference type="Pfam" id="PF00496"/>
    </source>
</evidence>
<dbReference type="PROSITE" id="PS51318">
    <property type="entry name" value="TAT"/>
    <property type="match status" value="1"/>
</dbReference>
<dbReference type="Proteomes" id="UP000298781">
    <property type="component" value="Chromosome"/>
</dbReference>
<accession>A0A4D7B0K5</accession>
<gene>
    <name evidence="5" type="ORF">E8M01_19805</name>
</gene>
<dbReference type="PIRSF" id="PIRSF002741">
    <property type="entry name" value="MppA"/>
    <property type="match status" value="1"/>
</dbReference>
<name>A0A4D7B0K5_9HYPH</name>
<dbReference type="InterPro" id="IPR006311">
    <property type="entry name" value="TAT_signal"/>
</dbReference>
<dbReference type="GO" id="GO:0043190">
    <property type="term" value="C:ATP-binding cassette (ABC) transporter complex"/>
    <property type="evidence" value="ECO:0007669"/>
    <property type="project" value="InterPro"/>
</dbReference>
<sequence length="538" mass="58949">MSSLSRRNLLAGTAGGVLASVIGGHSLAFGQGAGATPKRGGTLTATWGGFEPQSLFVPPGGGSSPYFTSTKVHERLLRLNNDLGFEPVLALEVTAAEDFMSYIIKLRPNVTWHDGKPFTADDVVFNALNYWKTISAGVALKALVGAEAVDATTVRLAFDAAVPDFFLKSILAGKSGLVIPRHLYDGRDILTNPVNNAPVGTGPFKVKEWVRGSHVEFSRNERYWDPQLPYLDRLVIRWWRDPASRSAAFEAGQLDIGVFNPTPAPDIKRLDATGRFDSTTKGYDNSAWVSTIEFNSRRDIVKRAEVRRAINHAIDRSFIAETIFFGLAKPAAGPIPSSNKLFFNKDVPVYPFDVRKAGQLLDAAGFPVRNGSRFKLNVVAAGWFEENVKLGQYVKQALEDIDITVDLAIPDRATSLKRIYTDYDYDIALSNNSGAVELVPQWTQFTTSDGILKGAAFRNANGYSNPKVDDIVARLSVEIDPKKRVALAHELQVVIATDVPWTSLVEIESVTVASADVRGHSQFADFMGESWGNVWLDR</sequence>
<evidence type="ECO:0000313" key="6">
    <source>
        <dbReference type="Proteomes" id="UP000298781"/>
    </source>
</evidence>